<sequence length="50" mass="5380">AQSSATGGTAGHIEGEDPRQQRRPGDPRGAGRRSERSPRRRRGGHDLASM</sequence>
<accession>A0A383CJS7</accession>
<reference evidence="2" key="1">
    <citation type="submission" date="2018-05" db="EMBL/GenBank/DDBJ databases">
        <authorList>
            <person name="Lanie J.A."/>
            <person name="Ng W.-L."/>
            <person name="Kazmierczak K.M."/>
            <person name="Andrzejewski T.M."/>
            <person name="Davidsen T.M."/>
            <person name="Wayne K.J."/>
            <person name="Tettelin H."/>
            <person name="Glass J.I."/>
            <person name="Rusch D."/>
            <person name="Podicherti R."/>
            <person name="Tsui H.-C.T."/>
            <person name="Winkler M.E."/>
        </authorList>
    </citation>
    <scope>NUCLEOTIDE SEQUENCE</scope>
</reference>
<organism evidence="2">
    <name type="scientific">marine metagenome</name>
    <dbReference type="NCBI Taxonomy" id="408172"/>
    <lineage>
        <taxon>unclassified sequences</taxon>
        <taxon>metagenomes</taxon>
        <taxon>ecological metagenomes</taxon>
    </lineage>
</organism>
<feature type="non-terminal residue" evidence="2">
    <location>
        <position position="1"/>
    </location>
</feature>
<gene>
    <name evidence="2" type="ORF">METZ01_LOCUS485174</name>
</gene>
<dbReference type="AlphaFoldDB" id="A0A383CJS7"/>
<feature type="non-terminal residue" evidence="2">
    <location>
        <position position="50"/>
    </location>
</feature>
<feature type="region of interest" description="Disordered" evidence="1">
    <location>
        <begin position="1"/>
        <end position="50"/>
    </location>
</feature>
<name>A0A383CJS7_9ZZZZ</name>
<feature type="compositionally biased region" description="Basic and acidic residues" evidence="1">
    <location>
        <begin position="13"/>
        <end position="26"/>
    </location>
</feature>
<dbReference type="EMBL" id="UINC01209340">
    <property type="protein sequence ID" value="SVE32320.1"/>
    <property type="molecule type" value="Genomic_DNA"/>
</dbReference>
<evidence type="ECO:0000256" key="1">
    <source>
        <dbReference type="SAM" id="MobiDB-lite"/>
    </source>
</evidence>
<evidence type="ECO:0000313" key="2">
    <source>
        <dbReference type="EMBL" id="SVE32320.1"/>
    </source>
</evidence>
<protein>
    <submittedName>
        <fullName evidence="2">Uncharacterized protein</fullName>
    </submittedName>
</protein>
<proteinExistence type="predicted"/>